<comment type="caution">
    <text evidence="2">The sequence shown here is derived from an EMBL/GenBank/DDBJ whole genome shotgun (WGS) entry which is preliminary data.</text>
</comment>
<feature type="region of interest" description="Disordered" evidence="1">
    <location>
        <begin position="324"/>
        <end position="343"/>
    </location>
</feature>
<dbReference type="AlphaFoldDB" id="A0AAW3LUC4"/>
<dbReference type="EMBL" id="LKCI01000092">
    <property type="protein sequence ID" value="KTC57188.1"/>
    <property type="molecule type" value="Genomic_DNA"/>
</dbReference>
<name>A0AAW3LUC4_PSESS</name>
<evidence type="ECO:0000256" key="1">
    <source>
        <dbReference type="SAM" id="MobiDB-lite"/>
    </source>
</evidence>
<evidence type="ECO:0008006" key="4">
    <source>
        <dbReference type="Google" id="ProtNLM"/>
    </source>
</evidence>
<reference evidence="2 3" key="1">
    <citation type="submission" date="2015-09" db="EMBL/GenBank/DDBJ databases">
        <title>Genome sequence of ICMP 19499.</title>
        <authorList>
            <person name="Visnovsky S.B."/>
            <person name="Lu A."/>
            <person name="Panda P."/>
            <person name="Pitman A.R."/>
        </authorList>
    </citation>
    <scope>NUCLEOTIDE SEQUENCE [LARGE SCALE GENOMIC DNA]</scope>
    <source>
        <strain evidence="2 3">ICMP 19499</strain>
    </source>
</reference>
<dbReference type="RefSeq" id="WP_058402835.1">
    <property type="nucleotide sequence ID" value="NZ_LKCI01000092.1"/>
</dbReference>
<sequence length="343" mass="39751">MNIDEYLESIEDKVRRGAIESALNAALECIEWEFRYLPEEQRNLNYSVIEDESIMALGSEDYQLIQFSTGLIEHFERARFPDIRSFVTNAPLVMGASLVLNVGVAWCLSHEFAHIYRKHDSAHNAIKAAVVSKVDVGNGFRSALSLTESSLSKAFEHDADLCATAKIYRYIQRRCSSVVDDITIRKMALFYIYWGLRTFPQSHDSDSHPAVFERLYEVTQKLAQLPTDQGLPYIVGQDLDLQLMRVGHLFNVAIALEKAYIDISGKPEIDAYWYRWFSHIDNKQHTQRAKDWQKVSPWVQQVSGTAADNRKDIFYYKRKSAWQMKKRKKAKRKNEKVARRKSR</sequence>
<evidence type="ECO:0000313" key="2">
    <source>
        <dbReference type="EMBL" id="KTC57188.1"/>
    </source>
</evidence>
<accession>A0AAW3LUC4</accession>
<evidence type="ECO:0000313" key="3">
    <source>
        <dbReference type="Proteomes" id="UP000054513"/>
    </source>
</evidence>
<gene>
    <name evidence="2" type="ORF">AO287_20595</name>
</gene>
<protein>
    <recommendedName>
        <fullName evidence="4">Peptidase M48 domain-containing protein</fullName>
    </recommendedName>
</protein>
<proteinExistence type="predicted"/>
<dbReference type="Proteomes" id="UP000054513">
    <property type="component" value="Unassembled WGS sequence"/>
</dbReference>
<organism evidence="2 3">
    <name type="scientific">Pseudomonas savastanoi</name>
    <name type="common">Pseudomonas syringae pv. savastanoi</name>
    <dbReference type="NCBI Taxonomy" id="29438"/>
    <lineage>
        <taxon>Bacteria</taxon>
        <taxon>Pseudomonadati</taxon>
        <taxon>Pseudomonadota</taxon>
        <taxon>Gammaproteobacteria</taxon>
        <taxon>Pseudomonadales</taxon>
        <taxon>Pseudomonadaceae</taxon>
        <taxon>Pseudomonas</taxon>
    </lineage>
</organism>